<dbReference type="Proteomes" id="UP000216147">
    <property type="component" value="Unassembled WGS sequence"/>
</dbReference>
<accession>A0A258HIW7</accession>
<proteinExistence type="predicted"/>
<comment type="caution">
    <text evidence="2">The sequence shown here is derived from an EMBL/GenBank/DDBJ whole genome shotgun (WGS) entry which is preliminary data.</text>
</comment>
<evidence type="ECO:0000313" key="2">
    <source>
        <dbReference type="EMBL" id="OYX56920.1"/>
    </source>
</evidence>
<reference evidence="2 3" key="1">
    <citation type="submission" date="2017-03" db="EMBL/GenBank/DDBJ databases">
        <title>Lifting the veil on microbial sulfur biogeochemistry in mining wastewaters.</title>
        <authorList>
            <person name="Kantor R.S."/>
            <person name="Colenbrander Nelson T."/>
            <person name="Marshall S."/>
            <person name="Bennett D."/>
            <person name="Apte S."/>
            <person name="Camacho D."/>
            <person name="Thomas B.C."/>
            <person name="Warren L.A."/>
            <person name="Banfield J.F."/>
        </authorList>
    </citation>
    <scope>NUCLEOTIDE SEQUENCE [LARGE SCALE GENOMIC DNA]</scope>
    <source>
        <strain evidence="2">32-68-21</strain>
    </source>
</reference>
<dbReference type="InterPro" id="IPR026001">
    <property type="entry name" value="Abi-like_C"/>
</dbReference>
<dbReference type="Pfam" id="PF14355">
    <property type="entry name" value="Abi_C"/>
    <property type="match status" value="1"/>
</dbReference>
<feature type="domain" description="Abortive infection protein-like C-terminal" evidence="1">
    <location>
        <begin position="199"/>
        <end position="274"/>
    </location>
</feature>
<sequence>MKISERTIKRLGEIITGDRHLSPYRSGPQLVRFFNDLGFNEQYGQGFGSRWSFAEQKIRDWNDKPDLRKIILSAFDPRDFMGTIYDQATGEHVPVPIEAAVNYVNDFLAYDGYEIVKNGQTYVVADRQRGEVLLDVRLEPDHLSHAFIVEQIDKCRTKIASKDFDGAITNARSLVEAVLTAIEADFDPTPPDYDGDLQRLYKRVAKHLNLSEEGSQVVDDNLKQIMRGFVNIVAGIAGISNKMGDRHARKYKPAAHHALLIVNSALTLCSFVFDTHEYQRVRSVTN</sequence>
<evidence type="ECO:0000259" key="1">
    <source>
        <dbReference type="Pfam" id="PF14355"/>
    </source>
</evidence>
<organism evidence="2 3">
    <name type="scientific">Brevundimonas subvibrioides</name>
    <dbReference type="NCBI Taxonomy" id="74313"/>
    <lineage>
        <taxon>Bacteria</taxon>
        <taxon>Pseudomonadati</taxon>
        <taxon>Pseudomonadota</taxon>
        <taxon>Alphaproteobacteria</taxon>
        <taxon>Caulobacterales</taxon>
        <taxon>Caulobacteraceae</taxon>
        <taxon>Brevundimonas</taxon>
    </lineage>
</organism>
<dbReference type="EMBL" id="NCEQ01000007">
    <property type="protein sequence ID" value="OYX56920.1"/>
    <property type="molecule type" value="Genomic_DNA"/>
</dbReference>
<dbReference type="AlphaFoldDB" id="A0A258HIW7"/>
<protein>
    <recommendedName>
        <fullName evidence="1">Abortive infection protein-like C-terminal domain-containing protein</fullName>
    </recommendedName>
</protein>
<evidence type="ECO:0000313" key="3">
    <source>
        <dbReference type="Proteomes" id="UP000216147"/>
    </source>
</evidence>
<gene>
    <name evidence="2" type="ORF">B7Y86_09240</name>
</gene>
<name>A0A258HIW7_9CAUL</name>